<evidence type="ECO:0000313" key="1">
    <source>
        <dbReference type="EMBL" id="KOO41209.1"/>
    </source>
</evidence>
<dbReference type="STRING" id="284581.AMD01_19925"/>
<accession>A0A0M0KQW1</accession>
<comment type="caution">
    <text evidence="1">The sequence shown here is derived from an EMBL/GenBank/DDBJ whole genome shotgun (WGS) entry which is preliminary data.</text>
</comment>
<gene>
    <name evidence="1" type="ORF">AMD01_19925</name>
</gene>
<dbReference type="EMBL" id="LILC01000030">
    <property type="protein sequence ID" value="KOO41209.1"/>
    <property type="molecule type" value="Genomic_DNA"/>
</dbReference>
<evidence type="ECO:0000313" key="2">
    <source>
        <dbReference type="Proteomes" id="UP000037558"/>
    </source>
</evidence>
<dbReference type="PANTHER" id="PTHR32341:SF10">
    <property type="entry name" value="INTERFERON-INDUCIBLE GTPASE 5"/>
    <property type="match status" value="1"/>
</dbReference>
<proteinExistence type="predicted"/>
<dbReference type="AlphaFoldDB" id="A0A0M0KQW1"/>
<evidence type="ECO:0008006" key="3">
    <source>
        <dbReference type="Google" id="ProtNLM"/>
    </source>
</evidence>
<keyword evidence="2" id="KW-1185">Reference proteome</keyword>
<dbReference type="InterPro" id="IPR051515">
    <property type="entry name" value="IRG"/>
</dbReference>
<reference evidence="2" key="1">
    <citation type="submission" date="2015-08" db="EMBL/GenBank/DDBJ databases">
        <title>Fjat-14210 dsm16467.</title>
        <authorList>
            <person name="Liu B."/>
            <person name="Wang J."/>
            <person name="Zhu Y."/>
            <person name="Liu G."/>
            <person name="Chen Q."/>
            <person name="Chen Z."/>
            <person name="Lan J."/>
            <person name="Che J."/>
            <person name="Ge C."/>
            <person name="Shi H."/>
            <person name="Pan Z."/>
            <person name="Liu X."/>
        </authorList>
    </citation>
    <scope>NUCLEOTIDE SEQUENCE [LARGE SCALE GENOMIC DNA]</scope>
    <source>
        <strain evidence="2">DSM 16467</strain>
    </source>
</reference>
<organism evidence="1 2">
    <name type="scientific">Priestia koreensis</name>
    <dbReference type="NCBI Taxonomy" id="284581"/>
    <lineage>
        <taxon>Bacteria</taxon>
        <taxon>Bacillati</taxon>
        <taxon>Bacillota</taxon>
        <taxon>Bacilli</taxon>
        <taxon>Bacillales</taxon>
        <taxon>Bacillaceae</taxon>
        <taxon>Priestia</taxon>
    </lineage>
</organism>
<protein>
    <recommendedName>
        <fullName evidence="3">DUF697 domain-containing protein</fullName>
    </recommendedName>
</protein>
<sequence length="169" mass="18312">MIPTTIEELDQIKKECTKLVNKRASASGLVAVIPVPGLDVGADVGIMMELTSKINKKFGLSSDQIDELDTETKRILMMIISSLGAELAGKLITKELVVQLLKKVGVKVATKASVKFVPIIGQAAAAGISFGAMKLLGRSHVEECYKICKKYIEDQQQEQVSEFETVSSK</sequence>
<dbReference type="Proteomes" id="UP000037558">
    <property type="component" value="Unassembled WGS sequence"/>
</dbReference>
<dbReference type="PATRIC" id="fig|284581.3.peg.4375"/>
<dbReference type="OrthoDB" id="2646363at2"/>
<dbReference type="PANTHER" id="PTHR32341">
    <property type="entry name" value="INTERFERON-INDUCIBLE GTPASE"/>
    <property type="match status" value="1"/>
</dbReference>
<dbReference type="RefSeq" id="WP_053403194.1">
    <property type="nucleotide sequence ID" value="NZ_JAUKEN010000009.1"/>
</dbReference>
<name>A0A0M0KQW1_9BACI</name>